<dbReference type="Pfam" id="PF02151">
    <property type="entry name" value="UVR"/>
    <property type="match status" value="1"/>
</dbReference>
<feature type="coiled-coil region" evidence="14">
    <location>
        <begin position="257"/>
        <end position="291"/>
    </location>
</feature>
<dbReference type="SUPFAM" id="SSF52540">
    <property type="entry name" value="P-loop containing nucleoside triphosphate hydrolases"/>
    <property type="match status" value="2"/>
</dbReference>
<evidence type="ECO:0000256" key="1">
    <source>
        <dbReference type="ARBA" id="ARBA00004496"/>
    </source>
</evidence>
<name>A0A120GQJ9_9BACI</name>
<comment type="caution">
    <text evidence="18">The sequence shown here is derived from an EMBL/GenBank/DDBJ whole genome shotgun (WGS) entry which is preliminary data.</text>
</comment>
<dbReference type="GO" id="GO:0016887">
    <property type="term" value="F:ATP hydrolysis activity"/>
    <property type="evidence" value="ECO:0007669"/>
    <property type="project" value="InterPro"/>
</dbReference>
<reference evidence="18 19" key="1">
    <citation type="submission" date="2015-11" db="EMBL/GenBank/DDBJ databases">
        <title>Genome Sequence of Bacillus simplex strain VanAntwerpen2.</title>
        <authorList>
            <person name="Couger M.B."/>
        </authorList>
    </citation>
    <scope>NUCLEOTIDE SEQUENCE [LARGE SCALE GENOMIC DNA]</scope>
    <source>
        <strain evidence="18 19">VanAntwerpen02</strain>
    </source>
</reference>
<comment type="domain">
    <text evidence="12">The beta-hairpin motif is involved in DNA binding.</text>
</comment>
<comment type="similarity">
    <text evidence="2 12 13">Belongs to the UvrB family.</text>
</comment>
<dbReference type="SMART" id="SM00487">
    <property type="entry name" value="DEXDc"/>
    <property type="match status" value="1"/>
</dbReference>
<evidence type="ECO:0000256" key="2">
    <source>
        <dbReference type="ARBA" id="ARBA00008533"/>
    </source>
</evidence>
<dbReference type="GO" id="GO:0009381">
    <property type="term" value="F:excinuclease ABC activity"/>
    <property type="evidence" value="ECO:0007669"/>
    <property type="project" value="UniProtKB-UniRule"/>
</dbReference>
<dbReference type="Gene3D" id="4.10.860.10">
    <property type="entry name" value="UVR domain"/>
    <property type="match status" value="1"/>
</dbReference>
<dbReference type="CDD" id="cd18790">
    <property type="entry name" value="SF2_C_UvrB"/>
    <property type="match status" value="1"/>
</dbReference>
<dbReference type="GO" id="GO:0003677">
    <property type="term" value="F:DNA binding"/>
    <property type="evidence" value="ECO:0007669"/>
    <property type="project" value="UniProtKB-UniRule"/>
</dbReference>
<dbReference type="Gene3D" id="3.40.50.300">
    <property type="entry name" value="P-loop containing nucleotide triphosphate hydrolases"/>
    <property type="match status" value="3"/>
</dbReference>
<dbReference type="InterPro" id="IPR036876">
    <property type="entry name" value="UVR_dom_sf"/>
</dbReference>
<dbReference type="PANTHER" id="PTHR24029">
    <property type="entry name" value="UVRABC SYSTEM PROTEIN B"/>
    <property type="match status" value="1"/>
</dbReference>
<dbReference type="InterPro" id="IPR027417">
    <property type="entry name" value="P-loop_NTPase"/>
</dbReference>
<keyword evidence="12 13" id="KW-0742">SOS response</keyword>
<dbReference type="GO" id="GO:0009380">
    <property type="term" value="C:excinuclease repair complex"/>
    <property type="evidence" value="ECO:0007669"/>
    <property type="project" value="InterPro"/>
</dbReference>
<dbReference type="PROSITE" id="PS51192">
    <property type="entry name" value="HELICASE_ATP_BIND_1"/>
    <property type="match status" value="1"/>
</dbReference>
<evidence type="ECO:0000256" key="11">
    <source>
        <dbReference type="ARBA" id="ARBA00029504"/>
    </source>
</evidence>
<accession>A0A120GQJ9</accession>
<dbReference type="AlphaFoldDB" id="A0A120GQJ9"/>
<evidence type="ECO:0000256" key="9">
    <source>
        <dbReference type="ARBA" id="ARBA00023204"/>
    </source>
</evidence>
<dbReference type="GO" id="GO:0005737">
    <property type="term" value="C:cytoplasm"/>
    <property type="evidence" value="ECO:0007669"/>
    <property type="project" value="UniProtKB-SubCell"/>
</dbReference>
<dbReference type="Pfam" id="PF04851">
    <property type="entry name" value="ResIII"/>
    <property type="match status" value="1"/>
</dbReference>
<feature type="domain" description="Helicase ATP-binding" evidence="16">
    <location>
        <begin position="26"/>
        <end position="160"/>
    </location>
</feature>
<evidence type="ECO:0000256" key="6">
    <source>
        <dbReference type="ARBA" id="ARBA00022769"/>
    </source>
</evidence>
<dbReference type="RefSeq" id="WP_061141797.1">
    <property type="nucleotide sequence ID" value="NZ_LNNH01000012.1"/>
</dbReference>
<dbReference type="InterPro" id="IPR014001">
    <property type="entry name" value="Helicase_ATP-bd"/>
</dbReference>
<organism evidence="18 19">
    <name type="scientific">Peribacillus simplex</name>
    <dbReference type="NCBI Taxonomy" id="1478"/>
    <lineage>
        <taxon>Bacteria</taxon>
        <taxon>Bacillati</taxon>
        <taxon>Bacillota</taxon>
        <taxon>Bacilli</taxon>
        <taxon>Bacillales</taxon>
        <taxon>Bacillaceae</taxon>
        <taxon>Peribacillus</taxon>
    </lineage>
</organism>
<dbReference type="CDD" id="cd17916">
    <property type="entry name" value="DEXHc_UvrB"/>
    <property type="match status" value="1"/>
</dbReference>
<proteinExistence type="inferred from homology"/>
<evidence type="ECO:0000313" key="19">
    <source>
        <dbReference type="Proteomes" id="UP000064189"/>
    </source>
</evidence>
<dbReference type="SMART" id="SM00490">
    <property type="entry name" value="HELICc"/>
    <property type="match status" value="1"/>
</dbReference>
<feature type="binding site" evidence="12">
    <location>
        <begin position="39"/>
        <end position="46"/>
    </location>
    <ligand>
        <name>ATP</name>
        <dbReference type="ChEBI" id="CHEBI:30616"/>
    </ligand>
</feature>
<sequence length="661" mass="76155">MKDKFELVSKYSPQGDQPAAIELLVNGIKEGKDMQTLLGATGTGKTFTVSNVIQQINKPTLVIAHNKTLAGQLYSEFKEFFPNNAVEYFVSYYDYYQPEAYVPSTDTFIEKDASINDEIDKLRHSATSSLFERKDVIIIASVSCIYGLGSPEEYREMVVSLRTGMEMDRNALLHRLVDIQYERNDIAFQRGTFRVRGDVVEIFPASRDEHCVRVEFFGDEIDRIREVDALTGEITGEREHIAIFPASHFVTREEKMKVAIQNIELELEERLKELREDEKLLEAQRLEQRTRYDLEMMREMGFCSGIENYSRHLTLRPAGATPYTLIDYFPEDFLLVVDESHVTLSQIRGMFNGDQARKQVLVDHGFRLPSAKDNRPLRFEEFEKKVHQSIFVSATPGPYELEHTPEMVEQIIRPTGLLDPTIEVRPIEGQIDDMIGEIQERVKKNERVLITTLTKKMSEDLTDYLKEIGIKVQYLHSEVKTLERIEIIRELRMGKYDVLVGINLLREGLDIPEVSLVTILDADKEGFLRSERSLIQTMGRAARNANGHVIMYADRITNSMELAINETKRRREIQEQYNEVHGILPQTIQKDIRDSIRATHVAEEGEEYKEDLAPSFAKLPKKERLKVMESMEKEMKEAAKALDFERAAELRDLLLELKAEG</sequence>
<evidence type="ECO:0000256" key="13">
    <source>
        <dbReference type="RuleBase" id="RU003587"/>
    </source>
</evidence>
<evidence type="ECO:0000256" key="10">
    <source>
        <dbReference type="ARBA" id="ARBA00026033"/>
    </source>
</evidence>
<dbReference type="EMBL" id="LNNH01000012">
    <property type="protein sequence ID" value="KWW21450.1"/>
    <property type="molecule type" value="Genomic_DNA"/>
</dbReference>
<comment type="function">
    <text evidence="12">The UvrABC repair system catalyzes the recognition and processing of DNA lesions. A damage recognition complex composed of 2 UvrA and 2 UvrB subunits scans DNA for abnormalities. Upon binding of the UvrA(2)B(2) complex to a putative damaged site, the DNA wraps around one UvrB monomer. DNA wrap is dependent on ATP binding by UvrB and probably causes local melting of the DNA helix, facilitating insertion of UvrB beta-hairpin between the DNA strands. Then UvrB probes one DNA strand for the presence of a lesion. If a lesion is found the UvrA subunits dissociate and the UvrB-DNA preincision complex is formed. This complex is subsequently bound by UvrC and the second UvrB is released. If no lesion is found, the DNA wraps around the other UvrB subunit that will check the other stand for damage.</text>
</comment>
<dbReference type="Pfam" id="PF12344">
    <property type="entry name" value="UvrB"/>
    <property type="match status" value="1"/>
</dbReference>
<evidence type="ECO:0000256" key="3">
    <source>
        <dbReference type="ARBA" id="ARBA00022490"/>
    </source>
</evidence>
<comment type="subcellular location">
    <subcellularLocation>
        <location evidence="1 12 13">Cytoplasm</location>
    </subcellularLocation>
</comment>
<evidence type="ECO:0000256" key="4">
    <source>
        <dbReference type="ARBA" id="ARBA00022741"/>
    </source>
</evidence>
<keyword evidence="3 12" id="KW-0963">Cytoplasm</keyword>
<dbReference type="Pfam" id="PF17757">
    <property type="entry name" value="UvrB_inter"/>
    <property type="match status" value="1"/>
</dbReference>
<evidence type="ECO:0000259" key="16">
    <source>
        <dbReference type="PROSITE" id="PS51192"/>
    </source>
</evidence>
<dbReference type="InterPro" id="IPR024759">
    <property type="entry name" value="UvrB_YAD/RRR_dom"/>
</dbReference>
<evidence type="ECO:0000256" key="8">
    <source>
        <dbReference type="ARBA" id="ARBA00022881"/>
    </source>
</evidence>
<dbReference type="Proteomes" id="UP000064189">
    <property type="component" value="Unassembled WGS sequence"/>
</dbReference>
<dbReference type="GO" id="GO:0009432">
    <property type="term" value="P:SOS response"/>
    <property type="evidence" value="ECO:0007669"/>
    <property type="project" value="UniProtKB-UniRule"/>
</dbReference>
<evidence type="ECO:0000256" key="7">
    <source>
        <dbReference type="ARBA" id="ARBA00022840"/>
    </source>
</evidence>
<evidence type="ECO:0000256" key="14">
    <source>
        <dbReference type="SAM" id="Coils"/>
    </source>
</evidence>
<dbReference type="InterPro" id="IPR006935">
    <property type="entry name" value="Helicase/UvrB_N"/>
</dbReference>
<keyword evidence="8 12" id="KW-0267">Excision nuclease</keyword>
<feature type="domain" description="UVR" evidence="15">
    <location>
        <begin position="625"/>
        <end position="660"/>
    </location>
</feature>
<keyword evidence="5 12" id="KW-0227">DNA damage</keyword>
<dbReference type="InterPro" id="IPR001650">
    <property type="entry name" value="Helicase_C-like"/>
</dbReference>
<evidence type="ECO:0000256" key="12">
    <source>
        <dbReference type="HAMAP-Rule" id="MF_00204"/>
    </source>
</evidence>
<dbReference type="GO" id="GO:0006289">
    <property type="term" value="P:nucleotide-excision repair"/>
    <property type="evidence" value="ECO:0007669"/>
    <property type="project" value="UniProtKB-UniRule"/>
</dbReference>
<feature type="short sequence motif" description="Beta-hairpin" evidence="12">
    <location>
        <begin position="92"/>
        <end position="115"/>
    </location>
</feature>
<gene>
    <name evidence="12" type="primary">uvrB</name>
    <name evidence="18" type="ORF">AS888_14380</name>
</gene>
<comment type="subunit">
    <text evidence="10 12 13">Forms a heterotetramer with UvrA during the search for lesions. Interacts with UvrC in an incision complex.</text>
</comment>
<protein>
    <recommendedName>
        <fullName evidence="11 12">UvrABC system protein B</fullName>
        <shortName evidence="12">Protein UvrB</shortName>
    </recommendedName>
    <alternativeName>
        <fullName evidence="12">Excinuclease ABC subunit B</fullName>
    </alternativeName>
</protein>
<dbReference type="HAMAP" id="MF_00204">
    <property type="entry name" value="UvrB"/>
    <property type="match status" value="1"/>
</dbReference>
<dbReference type="PROSITE" id="PS51194">
    <property type="entry name" value="HELICASE_CTER"/>
    <property type="match status" value="1"/>
</dbReference>
<keyword evidence="6 12" id="KW-0228">DNA excision</keyword>
<dbReference type="PROSITE" id="PS50151">
    <property type="entry name" value="UVR"/>
    <property type="match status" value="1"/>
</dbReference>
<keyword evidence="14" id="KW-0175">Coiled coil</keyword>
<feature type="domain" description="Helicase C-terminal" evidence="17">
    <location>
        <begin position="430"/>
        <end position="596"/>
    </location>
</feature>
<evidence type="ECO:0000313" key="18">
    <source>
        <dbReference type="EMBL" id="KWW21450.1"/>
    </source>
</evidence>
<keyword evidence="4 12" id="KW-0547">Nucleotide-binding</keyword>
<keyword evidence="19" id="KW-1185">Reference proteome</keyword>
<keyword evidence="9 12" id="KW-0234">DNA repair</keyword>
<dbReference type="PANTHER" id="PTHR24029:SF0">
    <property type="entry name" value="UVRABC SYSTEM PROTEIN B"/>
    <property type="match status" value="1"/>
</dbReference>
<dbReference type="NCBIfam" id="TIGR00631">
    <property type="entry name" value="uvrb"/>
    <property type="match status" value="1"/>
</dbReference>
<dbReference type="InterPro" id="IPR004807">
    <property type="entry name" value="UvrB"/>
</dbReference>
<dbReference type="NCBIfam" id="NF003673">
    <property type="entry name" value="PRK05298.1"/>
    <property type="match status" value="1"/>
</dbReference>
<dbReference type="Pfam" id="PF00271">
    <property type="entry name" value="Helicase_C"/>
    <property type="match status" value="1"/>
</dbReference>
<dbReference type="InterPro" id="IPR001943">
    <property type="entry name" value="UVR_dom"/>
</dbReference>
<keyword evidence="7 12" id="KW-0067">ATP-binding</keyword>
<dbReference type="GO" id="GO:0005524">
    <property type="term" value="F:ATP binding"/>
    <property type="evidence" value="ECO:0007669"/>
    <property type="project" value="UniProtKB-UniRule"/>
</dbReference>
<evidence type="ECO:0000256" key="5">
    <source>
        <dbReference type="ARBA" id="ARBA00022763"/>
    </source>
</evidence>
<dbReference type="InterPro" id="IPR041471">
    <property type="entry name" value="UvrB_inter"/>
</dbReference>
<dbReference type="SUPFAM" id="SSF46600">
    <property type="entry name" value="C-terminal UvrC-binding domain of UvrB"/>
    <property type="match status" value="1"/>
</dbReference>
<evidence type="ECO:0000259" key="17">
    <source>
        <dbReference type="PROSITE" id="PS51194"/>
    </source>
</evidence>
<evidence type="ECO:0000259" key="15">
    <source>
        <dbReference type="PROSITE" id="PS50151"/>
    </source>
</evidence>